<dbReference type="GO" id="GO:0000976">
    <property type="term" value="F:transcription cis-regulatory region binding"/>
    <property type="evidence" value="ECO:0007669"/>
    <property type="project" value="TreeGrafter"/>
</dbReference>
<keyword evidence="7" id="KW-1185">Reference proteome</keyword>
<keyword evidence="1" id="KW-0479">Metal-binding</keyword>
<evidence type="ECO:0000256" key="4">
    <source>
        <dbReference type="SAM" id="MobiDB-lite"/>
    </source>
</evidence>
<proteinExistence type="predicted"/>
<feature type="domain" description="ZF-HD dimerization-type" evidence="5">
    <location>
        <begin position="66"/>
        <end position="115"/>
    </location>
</feature>
<dbReference type="EMBL" id="JAMYWD010000005">
    <property type="protein sequence ID" value="KAJ4971530.1"/>
    <property type="molecule type" value="Genomic_DNA"/>
</dbReference>
<protein>
    <recommendedName>
        <fullName evidence="5">ZF-HD dimerization-type domain-containing protein</fullName>
    </recommendedName>
</protein>
<reference evidence="6" key="1">
    <citation type="journal article" date="2023" name="Plant J.">
        <title>The genome of the king protea, Protea cynaroides.</title>
        <authorList>
            <person name="Chang J."/>
            <person name="Duong T.A."/>
            <person name="Schoeman C."/>
            <person name="Ma X."/>
            <person name="Roodt D."/>
            <person name="Barker N."/>
            <person name="Li Z."/>
            <person name="Van de Peer Y."/>
            <person name="Mizrachi E."/>
        </authorList>
    </citation>
    <scope>NUCLEOTIDE SEQUENCE</scope>
    <source>
        <tissue evidence="6">Young leaves</tissue>
    </source>
</reference>
<accession>A0A9Q0QTI6</accession>
<keyword evidence="2" id="KW-0863">Zinc-finger</keyword>
<evidence type="ECO:0000256" key="1">
    <source>
        <dbReference type="ARBA" id="ARBA00022723"/>
    </source>
</evidence>
<dbReference type="PANTHER" id="PTHR31948">
    <property type="entry name" value="ZINC-FINGER HOMEODOMAIN PROTEIN 2"/>
    <property type="match status" value="1"/>
</dbReference>
<dbReference type="InterPro" id="IPR006456">
    <property type="entry name" value="ZF_HD_homeobox_Cys/His_dimer"/>
</dbReference>
<name>A0A9Q0QTI6_9MAGN</name>
<organism evidence="6 7">
    <name type="scientific">Protea cynaroides</name>
    <dbReference type="NCBI Taxonomy" id="273540"/>
    <lineage>
        <taxon>Eukaryota</taxon>
        <taxon>Viridiplantae</taxon>
        <taxon>Streptophyta</taxon>
        <taxon>Embryophyta</taxon>
        <taxon>Tracheophyta</taxon>
        <taxon>Spermatophyta</taxon>
        <taxon>Magnoliopsida</taxon>
        <taxon>Proteales</taxon>
        <taxon>Proteaceae</taxon>
        <taxon>Protea</taxon>
    </lineage>
</organism>
<evidence type="ECO:0000313" key="6">
    <source>
        <dbReference type="EMBL" id="KAJ4971530.1"/>
    </source>
</evidence>
<evidence type="ECO:0000256" key="3">
    <source>
        <dbReference type="ARBA" id="ARBA00022833"/>
    </source>
</evidence>
<sequence>MPTSSSSSIHLSHQSRRRSKNVPASAVGKLVPVETTCYPNNMRPREEPKKLVSNGYLAKKEKVVRYRECRKNHAANIGGFALDGCREFMASGEEGTSAALRNDSVLLELIWDLEVESESDLKHLQKAKTEIVKTRVSNLSTFECQSPTADYRPSIVDCCSKPPFLHLGISWSTT</sequence>
<dbReference type="Pfam" id="PF04770">
    <property type="entry name" value="ZF-HD_dimer"/>
    <property type="match status" value="1"/>
</dbReference>
<evidence type="ECO:0000259" key="5">
    <source>
        <dbReference type="PROSITE" id="PS51523"/>
    </source>
</evidence>
<dbReference type="GO" id="GO:0008270">
    <property type="term" value="F:zinc ion binding"/>
    <property type="evidence" value="ECO:0007669"/>
    <property type="project" value="UniProtKB-KW"/>
</dbReference>
<feature type="compositionally biased region" description="Low complexity" evidence="4">
    <location>
        <begin position="1"/>
        <end position="12"/>
    </location>
</feature>
<gene>
    <name evidence="6" type="ORF">NE237_004629</name>
</gene>
<dbReference type="GO" id="GO:0003700">
    <property type="term" value="F:DNA-binding transcription factor activity"/>
    <property type="evidence" value="ECO:0007669"/>
    <property type="project" value="TreeGrafter"/>
</dbReference>
<evidence type="ECO:0000313" key="7">
    <source>
        <dbReference type="Proteomes" id="UP001141806"/>
    </source>
</evidence>
<evidence type="ECO:0000256" key="2">
    <source>
        <dbReference type="ARBA" id="ARBA00022771"/>
    </source>
</evidence>
<dbReference type="GO" id="GO:0050793">
    <property type="term" value="P:regulation of developmental process"/>
    <property type="evidence" value="ECO:0007669"/>
    <property type="project" value="TreeGrafter"/>
</dbReference>
<dbReference type="GO" id="GO:0005634">
    <property type="term" value="C:nucleus"/>
    <property type="evidence" value="ECO:0007669"/>
    <property type="project" value="TreeGrafter"/>
</dbReference>
<dbReference type="Proteomes" id="UP001141806">
    <property type="component" value="Unassembled WGS sequence"/>
</dbReference>
<dbReference type="PROSITE" id="PS51523">
    <property type="entry name" value="ZF_HD_DIMER"/>
    <property type="match status" value="1"/>
</dbReference>
<dbReference type="AlphaFoldDB" id="A0A9Q0QTI6"/>
<dbReference type="PANTHER" id="PTHR31948:SF171">
    <property type="entry name" value="HOMEOBOX DOMAIN-CONTAINING PROTEIN"/>
    <property type="match status" value="1"/>
</dbReference>
<feature type="region of interest" description="Disordered" evidence="4">
    <location>
        <begin position="1"/>
        <end position="25"/>
    </location>
</feature>
<dbReference type="NCBIfam" id="TIGR01566">
    <property type="entry name" value="ZF_HD_prot_N"/>
    <property type="match status" value="1"/>
</dbReference>
<comment type="caution">
    <text evidence="6">The sequence shown here is derived from an EMBL/GenBank/DDBJ whole genome shotgun (WGS) entry which is preliminary data.</text>
</comment>
<keyword evidence="3" id="KW-0862">Zinc</keyword>